<dbReference type="Proteomes" id="UP001597158">
    <property type="component" value="Unassembled WGS sequence"/>
</dbReference>
<comment type="caution">
    <text evidence="2">The sequence shown here is derived from an EMBL/GenBank/DDBJ whole genome shotgun (WGS) entry which is preliminary data.</text>
</comment>
<evidence type="ECO:0000259" key="1">
    <source>
        <dbReference type="Pfam" id="PF09361"/>
    </source>
</evidence>
<protein>
    <submittedName>
        <fullName evidence="2">TIGR01841 family phasin</fullName>
    </submittedName>
</protein>
<dbReference type="EMBL" id="JBHTMC010000010">
    <property type="protein sequence ID" value="MFD1263178.1"/>
    <property type="molecule type" value="Genomic_DNA"/>
</dbReference>
<dbReference type="InterPro" id="IPR010127">
    <property type="entry name" value="Phasin_subfam-1"/>
</dbReference>
<reference evidence="3" key="1">
    <citation type="journal article" date="2019" name="Int. J. Syst. Evol. Microbiol.">
        <title>The Global Catalogue of Microorganisms (GCM) 10K type strain sequencing project: providing services to taxonomists for standard genome sequencing and annotation.</title>
        <authorList>
            <consortium name="The Broad Institute Genomics Platform"/>
            <consortium name="The Broad Institute Genome Sequencing Center for Infectious Disease"/>
            <person name="Wu L."/>
            <person name="Ma J."/>
        </authorList>
    </citation>
    <scope>NUCLEOTIDE SEQUENCE [LARGE SCALE GENOMIC DNA]</scope>
    <source>
        <strain evidence="3">CCUG 48884</strain>
    </source>
</reference>
<evidence type="ECO:0000313" key="2">
    <source>
        <dbReference type="EMBL" id="MFD1263178.1"/>
    </source>
</evidence>
<dbReference type="NCBIfam" id="TIGR01841">
    <property type="entry name" value="phasin"/>
    <property type="match status" value="1"/>
</dbReference>
<accession>A0ABW3WE08</accession>
<dbReference type="RefSeq" id="WP_004248804.1">
    <property type="nucleotide sequence ID" value="NZ_JARQZE010000009.1"/>
</dbReference>
<name>A0ABW3WE08_9RHOO</name>
<dbReference type="InterPro" id="IPR018968">
    <property type="entry name" value="Phasin"/>
</dbReference>
<dbReference type="Pfam" id="PF09361">
    <property type="entry name" value="Phasin_2"/>
    <property type="match status" value="1"/>
</dbReference>
<gene>
    <name evidence="2" type="primary">phaP</name>
    <name evidence="2" type="ORF">ACFQ4M_06240</name>
</gene>
<sequence>MNASPEKMLASARAVAEGRVNDVALASGSLLSMVEHLTALNLNTARAALDDTIVLQQSICAAREPRDLLAIQVGSITPALKRGFDYGKSASGIASLAQVELFKLVEAGMSQWLQGVIVTLETLNRAAPGSELAVKVLKTAVANASSAYEGASEVVKQVSEVAQANADQAAAVAVDAVSKTTSATVSLFKSAA</sequence>
<organism evidence="2 3">
    <name type="scientific">Thauera mechernichensis</name>
    <dbReference type="NCBI Taxonomy" id="82788"/>
    <lineage>
        <taxon>Bacteria</taxon>
        <taxon>Pseudomonadati</taxon>
        <taxon>Pseudomonadota</taxon>
        <taxon>Betaproteobacteria</taxon>
        <taxon>Rhodocyclales</taxon>
        <taxon>Zoogloeaceae</taxon>
        <taxon>Thauera</taxon>
    </lineage>
</organism>
<keyword evidence="3" id="KW-1185">Reference proteome</keyword>
<feature type="domain" description="Phasin" evidence="1">
    <location>
        <begin position="15"/>
        <end position="107"/>
    </location>
</feature>
<proteinExistence type="predicted"/>
<evidence type="ECO:0000313" key="3">
    <source>
        <dbReference type="Proteomes" id="UP001597158"/>
    </source>
</evidence>